<dbReference type="InterPro" id="IPR036938">
    <property type="entry name" value="PAP2/HPO_sf"/>
</dbReference>
<gene>
    <name evidence="3" type="ORF">E5139_06730</name>
</gene>
<feature type="transmembrane region" description="Helical" evidence="1">
    <location>
        <begin position="114"/>
        <end position="135"/>
    </location>
</feature>
<dbReference type="PANTHER" id="PTHR14969">
    <property type="entry name" value="SPHINGOSINE-1-PHOSPHATE PHOSPHOHYDROLASE"/>
    <property type="match status" value="1"/>
</dbReference>
<feature type="transmembrane region" description="Helical" evidence="1">
    <location>
        <begin position="214"/>
        <end position="232"/>
    </location>
</feature>
<feature type="transmembrane region" description="Helical" evidence="1">
    <location>
        <begin position="272"/>
        <end position="294"/>
    </location>
</feature>
<dbReference type="OMA" id="ASWATAW"/>
<protein>
    <submittedName>
        <fullName evidence="3">Phosphatase PAP2 family protein</fullName>
    </submittedName>
</protein>
<proteinExistence type="predicted"/>
<dbReference type="KEGG" id="halz:E5139_06730"/>
<reference evidence="3 4" key="1">
    <citation type="submission" date="2019-04" db="EMBL/GenBank/DDBJ databases">
        <title>Complete genome sequence of Arthrobacter sp. ZXY-2 associated with effective atrazine degradation and salt adaptation.</title>
        <authorList>
            <person name="Zhao X."/>
        </authorList>
    </citation>
    <scope>NUCLEOTIDE SEQUENCE [LARGE SCALE GENOMIC DNA]</scope>
    <source>
        <strain evidence="4">ZP60</strain>
    </source>
</reference>
<dbReference type="SUPFAM" id="SSF48317">
    <property type="entry name" value="Acid phosphatase/Vanadium-dependent haloperoxidase"/>
    <property type="match status" value="1"/>
</dbReference>
<keyword evidence="1" id="KW-1133">Transmembrane helix</keyword>
<feature type="transmembrane region" description="Helical" evidence="1">
    <location>
        <begin position="20"/>
        <end position="42"/>
    </location>
</feature>
<reference evidence="3 4" key="2">
    <citation type="submission" date="2019-04" db="EMBL/GenBank/DDBJ databases">
        <authorList>
            <person name="Yang S."/>
            <person name="Wei W."/>
        </authorList>
    </citation>
    <scope>NUCLEOTIDE SEQUENCE [LARGE SCALE GENOMIC DNA]</scope>
    <source>
        <strain evidence="4">ZP60</strain>
    </source>
</reference>
<feature type="transmembrane region" description="Helical" evidence="1">
    <location>
        <begin position="244"/>
        <end position="266"/>
    </location>
</feature>
<evidence type="ECO:0000313" key="4">
    <source>
        <dbReference type="Proteomes" id="UP000297053"/>
    </source>
</evidence>
<dbReference type="Gene3D" id="1.20.144.10">
    <property type="entry name" value="Phosphatidic acid phosphatase type 2/haloperoxidase"/>
    <property type="match status" value="1"/>
</dbReference>
<sequence length="299" mass="29837">MRAIGVTEWLGETLSSAAVPFALVTQLGDLWFLTVVVGLLYWLGRSTPRIGAGVDRERTATVVALLFGTVALLTTLKPLFGLARPPDAGVAPQAALVPAALEGVYAWLATGDGFGFPSGHALGTTVVFGGLAWAVRAGPLRRRVALAAGLVALVSLSRLALGVHYLVDVLAGAGLGLAYLLVVVGVLGTPRRAFGLATAVAVVGLPIVGPHPELVATVGLCVGGTAAWLVAGDRLLALSDTRRSGVLATLLGLAVAGPALAVTGLLASSVPLALAGGLVGGVVIVAAPLSGHGLTKKSA</sequence>
<feature type="transmembrane region" description="Helical" evidence="1">
    <location>
        <begin position="169"/>
        <end position="188"/>
    </location>
</feature>
<dbReference type="EMBL" id="CP039375">
    <property type="protein sequence ID" value="QCD65342.1"/>
    <property type="molecule type" value="Genomic_DNA"/>
</dbReference>
<dbReference type="Pfam" id="PF01569">
    <property type="entry name" value="PAP2"/>
    <property type="match status" value="1"/>
</dbReference>
<dbReference type="AlphaFoldDB" id="A0A4D6KDH7"/>
<evidence type="ECO:0000313" key="3">
    <source>
        <dbReference type="EMBL" id="QCD65342.1"/>
    </source>
</evidence>
<evidence type="ECO:0000256" key="1">
    <source>
        <dbReference type="SAM" id="Phobius"/>
    </source>
</evidence>
<dbReference type="PANTHER" id="PTHR14969:SF13">
    <property type="entry name" value="AT30094P"/>
    <property type="match status" value="1"/>
</dbReference>
<feature type="transmembrane region" description="Helical" evidence="1">
    <location>
        <begin position="193"/>
        <end position="208"/>
    </location>
</feature>
<keyword evidence="1" id="KW-0472">Membrane</keyword>
<dbReference type="Proteomes" id="UP000297053">
    <property type="component" value="Chromosome"/>
</dbReference>
<dbReference type="SMART" id="SM00014">
    <property type="entry name" value="acidPPc"/>
    <property type="match status" value="1"/>
</dbReference>
<feature type="transmembrane region" description="Helical" evidence="1">
    <location>
        <begin position="144"/>
        <end position="163"/>
    </location>
</feature>
<evidence type="ECO:0000259" key="2">
    <source>
        <dbReference type="SMART" id="SM00014"/>
    </source>
</evidence>
<name>A0A4D6KDH7_9EURY</name>
<keyword evidence="1" id="KW-0812">Transmembrane</keyword>
<dbReference type="GeneID" id="42178616"/>
<organism evidence="3 4">
    <name type="scientific">Halomicrobium mukohataei</name>
    <dbReference type="NCBI Taxonomy" id="57705"/>
    <lineage>
        <taxon>Archaea</taxon>
        <taxon>Methanobacteriati</taxon>
        <taxon>Methanobacteriota</taxon>
        <taxon>Stenosarchaea group</taxon>
        <taxon>Halobacteria</taxon>
        <taxon>Halobacteriales</taxon>
        <taxon>Haloarculaceae</taxon>
        <taxon>Halomicrobium</taxon>
    </lineage>
</organism>
<feature type="transmembrane region" description="Helical" evidence="1">
    <location>
        <begin position="62"/>
        <end position="80"/>
    </location>
</feature>
<accession>A0A4D6KDH7</accession>
<dbReference type="RefSeq" id="WP_015761689.1">
    <property type="nucleotide sequence ID" value="NZ_CP039375.1"/>
</dbReference>
<dbReference type="InterPro" id="IPR000326">
    <property type="entry name" value="PAP2/HPO"/>
</dbReference>
<feature type="domain" description="Phosphatidic acid phosphatase type 2/haloperoxidase" evidence="2">
    <location>
        <begin position="60"/>
        <end position="184"/>
    </location>
</feature>